<reference evidence="2" key="2">
    <citation type="journal article" date="2021" name="Microbiome">
        <title>Successional dynamics and alternative stable states in a saline activated sludge microbial community over 9 years.</title>
        <authorList>
            <person name="Wang Y."/>
            <person name="Ye J."/>
            <person name="Ju F."/>
            <person name="Liu L."/>
            <person name="Boyd J.A."/>
            <person name="Deng Y."/>
            <person name="Parks D.H."/>
            <person name="Jiang X."/>
            <person name="Yin X."/>
            <person name="Woodcroft B.J."/>
            <person name="Tyson G.W."/>
            <person name="Hugenholtz P."/>
            <person name="Polz M.F."/>
            <person name="Zhang T."/>
        </authorList>
    </citation>
    <scope>NUCLEOTIDE SEQUENCE</scope>
    <source>
        <strain evidence="2">HKST-UBA17</strain>
    </source>
</reference>
<dbReference type="InterPro" id="IPR004919">
    <property type="entry name" value="GmrSD_N"/>
</dbReference>
<protein>
    <submittedName>
        <fullName evidence="2">DUF262 domain-containing protein</fullName>
    </submittedName>
</protein>
<dbReference type="Pfam" id="PF03235">
    <property type="entry name" value="GmrSD_N"/>
    <property type="match status" value="1"/>
</dbReference>
<dbReference type="AlphaFoldDB" id="A0A955KX53"/>
<dbReference type="PANTHER" id="PTHR37292">
    <property type="entry name" value="VNG6097C"/>
    <property type="match status" value="1"/>
</dbReference>
<dbReference type="PANTHER" id="PTHR37292:SF2">
    <property type="entry name" value="DUF262 DOMAIN-CONTAINING PROTEIN"/>
    <property type="match status" value="1"/>
</dbReference>
<dbReference type="Proteomes" id="UP000741282">
    <property type="component" value="Unassembled WGS sequence"/>
</dbReference>
<proteinExistence type="predicted"/>
<evidence type="ECO:0000313" key="3">
    <source>
        <dbReference type="Proteomes" id="UP000741282"/>
    </source>
</evidence>
<gene>
    <name evidence="2" type="ORF">KC685_02375</name>
</gene>
<organism evidence="2 3">
    <name type="scientific">Candidatus Dojkabacteria bacterium</name>
    <dbReference type="NCBI Taxonomy" id="2099670"/>
    <lineage>
        <taxon>Bacteria</taxon>
        <taxon>Candidatus Dojkabacteria</taxon>
    </lineage>
</organism>
<reference evidence="2" key="1">
    <citation type="submission" date="2020-04" db="EMBL/GenBank/DDBJ databases">
        <authorList>
            <person name="Zhang T."/>
        </authorList>
    </citation>
    <scope>NUCLEOTIDE SEQUENCE</scope>
    <source>
        <strain evidence="2">HKST-UBA17</strain>
    </source>
</reference>
<sequence>MRDLETPSKDNLSKILTAIDSGFYVIPDFQREFEWGPWDIQALLQSIFADYYIGTLLLWRSTPENFNKLNCESIYGFNKINKEKLMYTAQHIVLDGQQRLSALHYAFFPPTEPFPKRKTRFYFFVKLNSILEDDWDESIEYRNDNTSRQRTAEEFVGPLEKQFEEGLFPLYLLGQGFEWYKWVVQYGNWLEKQGDTEKEEKVQKLEKFFQSLLNSYDISYIELSKDIDVAKVCDIFTKINSSGLKLTIFDLLNALLKPHDIELKKNWRIASENYNHKELEKMNIYLLQYMSIRLQGYCSPRYLYYLVPNTQRTIRKEDGSKEKRVIMTSPEEFTQYWEEALRYTQKALAKIENPRDFGSLQPKFIPYPTMTPILAVLLKEKESLDSTRQQAFDKKITQWYWASVLSNSYSSSVESTMTKDYLDLKKWIEDDSMTPNVVQRAVNTIENLDLVRENRQNTAIYNAIFSLFARNEARDFYTNNLPEYSVLEDHHIVPASWGKKNGIKDINTILNKAPISNDTNKKISDRLPSDYLNEIKRNIGNDEQFYDLMRTHLIEHLI</sequence>
<comment type="caution">
    <text evidence="2">The sequence shown here is derived from an EMBL/GenBank/DDBJ whole genome shotgun (WGS) entry which is preliminary data.</text>
</comment>
<feature type="domain" description="GmrSD restriction endonucleases N-terminal" evidence="1">
    <location>
        <begin position="12"/>
        <end position="256"/>
    </location>
</feature>
<name>A0A955KX53_9BACT</name>
<accession>A0A955KX53</accession>
<evidence type="ECO:0000313" key="2">
    <source>
        <dbReference type="EMBL" id="MCA9376743.1"/>
    </source>
</evidence>
<dbReference type="EMBL" id="JAGQLN010000007">
    <property type="protein sequence ID" value="MCA9376743.1"/>
    <property type="molecule type" value="Genomic_DNA"/>
</dbReference>
<evidence type="ECO:0000259" key="1">
    <source>
        <dbReference type="Pfam" id="PF03235"/>
    </source>
</evidence>